<sequence length="5108" mass="521928">MSSVVAVVKSIIGQVIAVSPEGVQRVLVEGDRIYQGDQLLTGAAGAVTLDVGNGKLVDLGRDSQWSSADLPQAEAPRATTQANDVPSTEDLQKAIAAGLDPTQALAPTAAGPSAAPSAAGNGGVGGGHSFVVLDATAGRVDPTIGYDTAGLGNGGDASDERQGELPPNLAPEFSEGSNGVLNLTTAEDTLLTGAFAARDPNGDTISYSVGQAPANGLLVLNPNGTWQYNPNGDYNGADSFSVIVTDARGATSTLVVNVGITPVNDAPVATGTYTSSVTDTAANDSFADIKGQLTATDVDDTNLTWSGSAKGAYGELTVNADGSYTYVVDANAVNALPLGQNPSESFTVTVTDPSGATDTRVITINVQGANDTPVAQDGQASGNEDSVIGGQLVATDRDTGSTLTFTTNGNPPAGFTLKPDGSWTFDGKDPAYQHLAEGETLVVQVPYTVTDEHGATSTATLTVTLTGTNDAPVALPGAATTEENTVLNGQVPAASDVDGNVTGYQLTTGVGANNGTLTFNPDGSYSFNPGKDFDALADGQSRDVTFTYQAKDNNGALSDPQTITITVTGTNDAPVALPGAATTEENTVLNGQVPAASDVDGSIAGYQLVGDVGKGNGSLTFNADGSYVFNPGKDFDSLADGQSRDVTFTYQAKDNNGALSDPQTITITVTGTNDAAVIAGQTSGSTDETDAPVSLNGKLTISDVDSPASFQAQANTAGTYGKFSVAADGTWNYVADSAYNELKVGEHLTDSFTVLAADGTSTTVTVTINGTNDAPVATATSGAVKEDAQISGQLAATDADNGAQLSYTLDKTAPAGFSVDANGKWTFDASVSEYQHLKAGATQVISVPFTVTDEHGATSSSTLTITITGTNDAPVADAISANASEDELSIGKLTATDVDDGAKLSFSLNDKAPAGFTLAKNGSWLFNGLDPAYQSLAAGETKVLSIDYTVTDEHGATSTNTLTLTVTGTNDTPIALPSLTFVREDAQISGELKAIDVDNGAQLTFSLNKAAPAGLILGSDGKWSFDASDAAYQHLKAGAVQIINVPYTVTDEHGASTQSVLVITVTGTNDAPRADAATAAATEDAVSKGQLTATDVDDGAKLSFSVSGNPPAGFTLKTDGSWTFDGKNPAYQSLAEGETRDIQVKYIVTDEHGATDTQTLTLTVTGTNDAPVAYADTVTTEENTVLNGQVPAATDVDGTIASYQLTTDVAQGKGSLTFNSDGSYSFNPGTNFDHLADGESDTVTFTYQAKDNNGALSDPQTITITVTGSNDAPVASATSGAVKEDAQISGQLAATDADNGAQLSYTLDKTAPAGFSVDANGKWTFDASASEYQHLKAGATQVISVPFTVTDEHGATSSSTLTITITGTNDAPVADAISANASEDKLSIGKLTATDVDDGAKLSFSLNDKAPAGFTLAKNGSWLFNGLDPAYQSLAAGETKVLSIDYTVTDEHGATITNTLTLTVTGTNDTPIALPSLTFVREDAQISGELKAIDVDNGAQLTFSLNKAAPAGLTLGSDGKWSFDASDAAYQHLKAGAVQIINVPYTVTDEHGASTQSVLVITVTGTNDAPRADAATAAATEDAVSKGQLTATDVDDGAKLSFSVSGNPPAGFTLKTDGSWTFDGKNPAYQSLAEGETKDIQVKYIVTDEHGATDTQTLTITVTGTNDPAVIGGVATVDVNETDAPITTGGQLTVSDVDGAASFQAQSNVSGKYGTFSLGTDGAWTYTASDAYNELKQGEKLTDSFTVKAADGTSATVTVNIVGTNDAPVAYGDTKATGENATFSSQVPVATDIDGTVVSYQLASNVGTGNGSLTFNNDGSYSFNPGNDFDSLAQGETRDVSFTYQAKDNNGALSDPQTITITVTGTNDAPVAGPAEGTVHEDNWIGGSLPGSDVDHGAQLTYSTTGPLPAGFGSDSSGRWGFDANNPAYQHLAEGDTQTFTVNYSVTDQYGAKSSSTLTITVIGTNDAPQAQAASASVNEDNLSSGTLTATDVDDGHTLAFSLKDAAPGGFTLNQDGTWSFDGNHADYQQLGAGETLELQIKFIVTDEHGATDESVLTLTVTGNNDAAIISGAKIVNVNETDAPITTGGQLSVSDVDGPETFQAQTNVVGKYGTFNLGTDGAWTYVAKDAYNELKPGETLTDTFTVKAADGTSSSVTVNILGTNDAPTAYDDSVSVDENGRVNGKVPAGTDPDGRVASYQLVTDVGQGQGALNFNSSGTYHFNPGSDFDHLAAGESATVTFTYQAKDNNGALSEPKTITITVTGSNDAAVISGVKSSSVNETDAPISTGGKLTVSDVDSPETFQAQTDVAGKYGTFNLGTDGTWTYVAKDAYNELKVGQSYTDTFTVKSADGTSATVTVNIIGTNDRPVAFSDSQSTEENTVLHGQVPVATDIDGTIVRYEVVKDVAQGKGTLTFNDDGSYTFNPGTAFDHLAAGQSETVTFTYQAKDNNGAVSDQQTITITVTGSNDAAVITGQASGSANETDAPVTIGGKLDISDVDSPASFQAQTNSAGDYGKFSIGANGAWTYVADSAYNELKQGEKLTDSFTVKAADGTSATVTVTIVGTNDKPVAFADTASTGENTVLDGHVPASTDVDGTIASYQLATNVAAGKGTLTFNADGSYRFNPGTAFDHLAQGQSENVTFTYQAKDNNGALSDPQTVTITVTGTNDKPVAYADTQTTEENTVLQGQVPVATDIDGTIASYQLATDVAQGKGTLTFNADGSYTFTPGTAFDHLAAGQSENVTFTYQAKDNNGALSDPQTITITVTGTNDAPVAVPDTAHTNEDTAIRIDVLGNDTDAEHDALIVTGASAGNGTVVINQDGSLSYTPKENFSGSDTITYSISDGKGGTSTSTVTVSIEAVADKPSLSLDGSSSHPKATGLTVDTWTGLALGNGGNGAAPADLQAKIDAAGTPTTHGSTNSVSNTDVTAGTATKVSGLIFLEAGHTYTFTGVGDDSVRLVIGGSTVAQATWGGTGGTSGQFSGTFTPTESGYYPIALYQHNQSGPGNYTLSISDNGSSAQVLGTGSALVYHNAGELTSGGERLSDLTGSSGQTHYKVFGLNEGNEDTAINLSKIKAALVDTDGSETLSVSIGKIPVGATLSDGKNSFTADATHNSVDLKGWNLDTLTLTPPADFNGTIKLEVSATATESSNNDAATRTVDLNVTVYPVNDAPTVSGAQNLTTDEDTPVSGQIHASDVDGDSLGYAVKSGSGPAHGSVTFGSDGQYTYTPAKDYNGSDSFTVVVSDGKGGSVEQVVKVGINPVNDVPTTSDQSKTVAEDSPLTGKIAASDVDGDTLSYAVKSGVAHGQLVLNTATGDYTYTPAANYNGPDSFTITVSDGKGGSVDSVVRITVTPVNDAPVFNAPSNTTTPEDTPLTGKVSATDVDGDSLTYSLKSGPSHGSIVVDAAGNYTYTPSKDYNGGDSFTVTVNDGHGGVVDQVVSLTITPVNDAPTTGNQTKTVDEDSPLSGKIIASDVDGDTLSYAVKSGVAHGQLVLNTATGDYTYTPAANYNGPDSFTITVSDGKGGSVDSVVSITVNPVNDAPTTADQSKTTAEDTAVTGKIIASDVDGDTLSYTLKAGSAPAHGTVTLNAATGDYTYTPAKDYNGSDSFTVVVSDGKGGTVNSVVNLNVTPVNDAPEAKSDSKSTGENSTLNGQVPTATDVDSAVNPNGYTLVQGVGSGNGSLTFNANGSYVFNPGTDFDSLAPGESRQVTFTYTAKDAEGAVSAPATVTITVNGANDAPNGADKTITLDEDSSRSFSASDFGFSDVDHNDALSAVRIDSLPTNGSLKLNGNAVTAGQVIDAADLGKLVFTPAANGNGSNYANFTFSVKDSNGAFDATPNKVTFNVTPVNDAPVAVNDTFTVSGLTGKYWGYNEGPDGSNLTSLSQVTAFMNGHAASATFTSTTLNYNLSGGDLGGDGNLQKFLGNDAGSLNTDPANTSDAIIQLTGAINLNAGSYQLRVNADDGFSIKIDGVEVFKYDAIQSPTGRESAVFTIAQSGNHSIEIVYWDQGGQAQLQVEMRPQGGTYTTVGGTALTHAVGELVTNEDTPLTIAPQTLLGNDSDVDGDSLSIVSVQGAVNGSVKLEGGNVVFTPAKDFNGSGSFTYTISDGHGGTSTATVTVGVNAVNDAPEAKGDSKTTGENTSISGQVPTATDIDSAVDANGYALVSGPSAGTLTFNANGSYVYNPGTAFDSLNVGETRQVTFTYTAKDVQGAVSAPATVTITINGENDAPTGTDKTVSLNEDSSRTFTAADFGFADKDAGDALKAIRIDNLPTAGSLTLNGQSVTAGQVIAVSLLTSLVYTPLANAAGSTYATLKFSVQDSHDSFSSSSSTLTFAVTAVNDAPLSADGSASVYAGKTYTFGTKDFAFSDTADSANGQNHSLQNVIVKALPDSGSLLLNGTAVKAGQAISVSDISSGKLTFVPDSSGSNAHFSFAVQDSGGTANGGVDTSATYGFDIHVGQVQIPSTTPNGDNTLTGGSGDDVILGDVGGVKTLTQGGTNYNIALVIDTSGSMAYNLAGQSGAAYNDSRMKLVKDALINLANELKGHDGVVNIALIGFQSTASLKVSVSDLTSANIDKLVTAINGLSATGGTDYQAAFEQAVSWFNGQTKGYTNLTLFLTDGDPTESKTYGDGSSTSNSIVKESAQAFVALSDLSEVRAIGIGTNVNSDILKYFDNSSVTGIDSSMNWSSSSTLFTFNNGTALTGWTLSPSSTGTAAISGGELRLTDTNAAGSTTANSSDLTVGKNSTSVFSFEFSDSMRNGDTFTWKLMQNVKGVWTEVESHTLNYNASNDTYSSKSVGEGTYRFDFVLTDNTSTGTATVYLDNIKQATTTYATVGQVDIVKQASDLTAALHGGSTSTELAPSGNDTIHGGAGDDIIFGDTINTDNLPWGVNGNPAKPADMPAGSGVSALSAFLELKNGHAATSDEMYDYIKNNHTLFNVEGDTRGGSDNLYGGEGNDILYGQGGNDFLFGENGNDILIGGTGDDQLTGGKGNDILTGGAGADLFIWKAGDTGNDTITDFKAGEGDRIDISDLLPETAHNDILSYLKVDTATSTLQVSTTGQINSGGAADVTIKLSGVDLSSYGSTSTEIVNKLVAGSDPVVKTEHH</sequence>
<comment type="caution">
    <text evidence="12">The sequence shown here is derived from an EMBL/GenBank/DDBJ whole genome shotgun (WGS) entry which is preliminary data.</text>
</comment>
<feature type="domain" description="Cadherin" evidence="10">
    <location>
        <begin position="890"/>
        <end position="979"/>
    </location>
</feature>
<evidence type="ECO:0000256" key="8">
    <source>
        <dbReference type="SAM" id="MobiDB-lite"/>
    </source>
</evidence>
<dbReference type="InterPro" id="IPR006644">
    <property type="entry name" value="Cadg"/>
</dbReference>
<evidence type="ECO:0000313" key="13">
    <source>
        <dbReference type="Proteomes" id="UP000306635"/>
    </source>
</evidence>
<dbReference type="SMART" id="SM00327">
    <property type="entry name" value="VWA"/>
    <property type="match status" value="1"/>
</dbReference>
<dbReference type="OrthoDB" id="9813456at2"/>
<dbReference type="Proteomes" id="UP000306635">
    <property type="component" value="Unassembled WGS sequence"/>
</dbReference>
<dbReference type="RefSeq" id="WP_138520635.1">
    <property type="nucleotide sequence ID" value="NZ_SWDV01000004.1"/>
</dbReference>
<dbReference type="InterPro" id="IPR001343">
    <property type="entry name" value="Hemolysn_Ca-bd"/>
</dbReference>
<feature type="compositionally biased region" description="Polar residues" evidence="8">
    <location>
        <begin position="4138"/>
        <end position="4148"/>
    </location>
</feature>
<dbReference type="SUPFAM" id="SSF51120">
    <property type="entry name" value="beta-Roll"/>
    <property type="match status" value="1"/>
</dbReference>
<dbReference type="GO" id="GO:0016020">
    <property type="term" value="C:membrane"/>
    <property type="evidence" value="ECO:0007669"/>
    <property type="project" value="UniProtKB-SubCell"/>
</dbReference>
<feature type="domain" description="Cadherin" evidence="10">
    <location>
        <begin position="3451"/>
        <end position="3544"/>
    </location>
</feature>
<dbReference type="NCBIfam" id="NF033682">
    <property type="entry name" value="retention_LapA"/>
    <property type="match status" value="1"/>
</dbReference>
<evidence type="ECO:0000256" key="4">
    <source>
        <dbReference type="ARBA" id="ARBA00022837"/>
    </source>
</evidence>
<evidence type="ECO:0000256" key="3">
    <source>
        <dbReference type="ARBA" id="ARBA00022737"/>
    </source>
</evidence>
<dbReference type="NCBIfam" id="TIGR03661">
    <property type="entry name" value="T1SS_VCA0849"/>
    <property type="match status" value="1"/>
</dbReference>
<dbReference type="NCBIfam" id="TIGR01965">
    <property type="entry name" value="VCBS_repeat"/>
    <property type="match status" value="31"/>
</dbReference>
<feature type="domain" description="Cadherin" evidence="10">
    <location>
        <begin position="1388"/>
        <end position="1477"/>
    </location>
</feature>
<name>A0A5R9RCD7_9PSED</name>
<feature type="domain" description="Cadherin" evidence="10">
    <location>
        <begin position="3539"/>
        <end position="3638"/>
    </location>
</feature>
<keyword evidence="13" id="KW-1185">Reference proteome</keyword>
<evidence type="ECO:0000259" key="11">
    <source>
        <dbReference type="PROSITE" id="PS51820"/>
    </source>
</evidence>
<gene>
    <name evidence="12" type="ORF">FAS41_05600</name>
</gene>
<reference evidence="12 13" key="1">
    <citation type="submission" date="2019-04" db="EMBL/GenBank/DDBJ databases">
        <authorList>
            <person name="Li M."/>
        </authorList>
    </citation>
    <scope>NUCLEOTIDE SEQUENCE [LARGE SCALE GENOMIC DNA]</scope>
    <source>
        <strain evidence="12 13">LAM1902</strain>
    </source>
</reference>
<feature type="domain" description="Cadherin" evidence="10">
    <location>
        <begin position="1970"/>
        <end position="2086"/>
    </location>
</feature>
<dbReference type="InterPro" id="IPR002035">
    <property type="entry name" value="VWF_A"/>
</dbReference>
<dbReference type="InterPro" id="IPR011049">
    <property type="entry name" value="Serralysin-like_metalloprot_C"/>
</dbReference>
<feature type="domain" description="Cadherin" evidence="10">
    <location>
        <begin position="1584"/>
        <end position="1670"/>
    </location>
</feature>
<dbReference type="GO" id="GO:0007156">
    <property type="term" value="P:homophilic cell adhesion via plasma membrane adhesion molecules"/>
    <property type="evidence" value="ECO:0007669"/>
    <property type="project" value="InterPro"/>
</dbReference>
<feature type="domain" description="Cadherin" evidence="10">
    <location>
        <begin position="1172"/>
        <end position="1275"/>
    </location>
</feature>
<dbReference type="SUPFAM" id="SSF49313">
    <property type="entry name" value="Cadherin-like"/>
    <property type="match status" value="5"/>
</dbReference>
<feature type="domain" description="Cadherin" evidence="10">
    <location>
        <begin position="776"/>
        <end position="876"/>
    </location>
</feature>
<feature type="compositionally biased region" description="Polar residues" evidence="8">
    <location>
        <begin position="3645"/>
        <end position="3657"/>
    </location>
</feature>
<evidence type="ECO:0000313" key="12">
    <source>
        <dbReference type="EMBL" id="TLX79722.1"/>
    </source>
</evidence>
<dbReference type="PROSITE" id="PS50234">
    <property type="entry name" value="VWFA"/>
    <property type="match status" value="1"/>
</dbReference>
<dbReference type="NCBIfam" id="NF012211">
    <property type="entry name" value="tand_rpt_95"/>
    <property type="match status" value="20"/>
</dbReference>
<feature type="region of interest" description="Disordered" evidence="8">
    <location>
        <begin position="3631"/>
        <end position="3663"/>
    </location>
</feature>
<dbReference type="InterPro" id="IPR015919">
    <property type="entry name" value="Cadherin-like_sf"/>
</dbReference>
<dbReference type="Gene3D" id="3.40.50.410">
    <property type="entry name" value="von Willebrand factor, type A domain"/>
    <property type="match status" value="1"/>
</dbReference>
<keyword evidence="3" id="KW-0677">Repeat</keyword>
<dbReference type="InterPro" id="IPR041690">
    <property type="entry name" value="Cadherin_5"/>
</dbReference>
<dbReference type="PROSITE" id="PS00330">
    <property type="entry name" value="HEMOLYSIN_CALCIUM"/>
    <property type="match status" value="3"/>
</dbReference>
<dbReference type="InterPro" id="IPR013783">
    <property type="entry name" value="Ig-like_fold"/>
</dbReference>
<dbReference type="SMART" id="SM00736">
    <property type="entry name" value="CADG"/>
    <property type="match status" value="10"/>
</dbReference>
<dbReference type="Gene3D" id="2.60.40.2810">
    <property type="match status" value="2"/>
</dbReference>
<dbReference type="Gene3D" id="2.60.40.10">
    <property type="entry name" value="Immunoglobulins"/>
    <property type="match status" value="13"/>
</dbReference>
<evidence type="ECO:0000259" key="10">
    <source>
        <dbReference type="PROSITE" id="PS50268"/>
    </source>
</evidence>
<comment type="subcellular location">
    <subcellularLocation>
        <location evidence="1">Membrane</location>
    </subcellularLocation>
</comment>
<evidence type="ECO:0000256" key="2">
    <source>
        <dbReference type="ARBA" id="ARBA00022692"/>
    </source>
</evidence>
<dbReference type="PROSITE" id="PS51820">
    <property type="entry name" value="PA14"/>
    <property type="match status" value="1"/>
</dbReference>
<dbReference type="GO" id="GO:0005911">
    <property type="term" value="C:cell-cell junction"/>
    <property type="evidence" value="ECO:0007669"/>
    <property type="project" value="TreeGrafter"/>
</dbReference>
<feature type="domain" description="VWFA" evidence="9">
    <location>
        <begin position="4502"/>
        <end position="4711"/>
    </location>
</feature>
<protein>
    <submittedName>
        <fullName evidence="12">Retention module-containing protein</fullName>
    </submittedName>
</protein>
<proteinExistence type="predicted"/>
<accession>A0A5R9RCD7</accession>
<feature type="region of interest" description="Disordered" evidence="8">
    <location>
        <begin position="4128"/>
        <end position="4148"/>
    </location>
</feature>
<keyword evidence="6" id="KW-1133">Transmembrane helix</keyword>
<dbReference type="PANTHER" id="PTHR24025">
    <property type="entry name" value="DESMOGLEIN FAMILY MEMBER"/>
    <property type="match status" value="1"/>
</dbReference>
<feature type="domain" description="Cadherin" evidence="10">
    <location>
        <begin position="1274"/>
        <end position="1374"/>
    </location>
</feature>
<feature type="domain" description="Cadherin" evidence="10">
    <location>
        <begin position="269"/>
        <end position="375"/>
    </location>
</feature>
<dbReference type="Pfam" id="PF00353">
    <property type="entry name" value="HemolysinCabind"/>
    <property type="match status" value="3"/>
</dbReference>
<feature type="domain" description="Cadherin" evidence="10">
    <location>
        <begin position="384"/>
        <end position="474"/>
    </location>
</feature>
<dbReference type="InterPro" id="IPR010221">
    <property type="entry name" value="VCBS_dom"/>
</dbReference>
<dbReference type="Pfam" id="PF17963">
    <property type="entry name" value="Big_9"/>
    <property type="match status" value="9"/>
</dbReference>
<evidence type="ECO:0000256" key="7">
    <source>
        <dbReference type="ARBA" id="ARBA00023136"/>
    </source>
</evidence>
<dbReference type="Pfam" id="PF13519">
    <property type="entry name" value="VWA_2"/>
    <property type="match status" value="1"/>
</dbReference>
<keyword evidence="4" id="KW-0106">Calcium</keyword>
<evidence type="ECO:0000256" key="5">
    <source>
        <dbReference type="ARBA" id="ARBA00022889"/>
    </source>
</evidence>
<dbReference type="InterPro" id="IPR036465">
    <property type="entry name" value="vWFA_dom_sf"/>
</dbReference>
<dbReference type="PRINTS" id="PR00313">
    <property type="entry name" value="CABNDNGRPT"/>
</dbReference>
<dbReference type="InterPro" id="IPR018511">
    <property type="entry name" value="Hemolysin-typ_Ca-bd_CS"/>
</dbReference>
<keyword evidence="7" id="KW-0472">Membrane</keyword>
<keyword evidence="5" id="KW-0130">Cell adhesion</keyword>
<dbReference type="Gene3D" id="2.60.40.3440">
    <property type="match status" value="6"/>
</dbReference>
<dbReference type="InterPro" id="IPR047777">
    <property type="entry name" value="LapA-like_RM"/>
</dbReference>
<dbReference type="PROSITE" id="PS50268">
    <property type="entry name" value="CADHERIN_2"/>
    <property type="match status" value="14"/>
</dbReference>
<dbReference type="SMART" id="SM00112">
    <property type="entry name" value="CA"/>
    <property type="match status" value="22"/>
</dbReference>
<dbReference type="InterPro" id="IPR019960">
    <property type="entry name" value="T1SS_VCA0849"/>
</dbReference>
<dbReference type="GO" id="GO:0005509">
    <property type="term" value="F:calcium ion binding"/>
    <property type="evidence" value="ECO:0007669"/>
    <property type="project" value="InterPro"/>
</dbReference>
<evidence type="ECO:0000256" key="6">
    <source>
        <dbReference type="ARBA" id="ARBA00022989"/>
    </source>
</evidence>
<dbReference type="EMBL" id="SWDV01000004">
    <property type="protein sequence ID" value="TLX79722.1"/>
    <property type="molecule type" value="Genomic_DNA"/>
</dbReference>
<dbReference type="Pfam" id="PF17892">
    <property type="entry name" value="Cadherin_5"/>
    <property type="match status" value="1"/>
</dbReference>
<dbReference type="PANTHER" id="PTHR24025:SF23">
    <property type="entry name" value="NEURAL-CADHERIN"/>
    <property type="match status" value="1"/>
</dbReference>
<feature type="domain" description="PA14" evidence="11">
    <location>
        <begin position="2876"/>
        <end position="3026"/>
    </location>
</feature>
<feature type="domain" description="Cadherin" evidence="10">
    <location>
        <begin position="3267"/>
        <end position="3360"/>
    </location>
</feature>
<evidence type="ECO:0000259" key="9">
    <source>
        <dbReference type="PROSITE" id="PS50234"/>
    </source>
</evidence>
<evidence type="ECO:0000256" key="1">
    <source>
        <dbReference type="ARBA" id="ARBA00004370"/>
    </source>
</evidence>
<dbReference type="InterPro" id="IPR050971">
    <property type="entry name" value="Cadherin-domain_protein"/>
</dbReference>
<dbReference type="CDD" id="cd11304">
    <property type="entry name" value="Cadherin_repeat"/>
    <property type="match status" value="2"/>
</dbReference>
<dbReference type="InterPro" id="IPR040853">
    <property type="entry name" value="RapA2_cadherin-like"/>
</dbReference>
<organism evidence="12 13">
    <name type="scientific">Pseudomonas nicosulfuronedens</name>
    <dbReference type="NCBI Taxonomy" id="2571105"/>
    <lineage>
        <taxon>Bacteria</taxon>
        <taxon>Pseudomonadati</taxon>
        <taxon>Pseudomonadota</taxon>
        <taxon>Gammaproteobacteria</taxon>
        <taxon>Pseudomonadales</taxon>
        <taxon>Pseudomonadaceae</taxon>
        <taxon>Pseudomonas</taxon>
    </lineage>
</organism>
<dbReference type="CDD" id="cd00198">
    <property type="entry name" value="vWFA"/>
    <property type="match status" value="1"/>
</dbReference>
<dbReference type="InterPro" id="IPR002126">
    <property type="entry name" value="Cadherin-like_dom"/>
</dbReference>
<dbReference type="InterPro" id="IPR037524">
    <property type="entry name" value="PA14/GLEYA"/>
</dbReference>
<feature type="domain" description="Cadherin" evidence="10">
    <location>
        <begin position="1779"/>
        <end position="1872"/>
    </location>
</feature>
<keyword evidence="2" id="KW-0812">Transmembrane</keyword>
<dbReference type="Pfam" id="PF17803">
    <property type="entry name" value="Cadherin_4"/>
    <property type="match status" value="23"/>
</dbReference>
<feature type="domain" description="Cadherin" evidence="10">
    <location>
        <begin position="1086"/>
        <end position="1173"/>
    </location>
</feature>
<dbReference type="SUPFAM" id="SSF53300">
    <property type="entry name" value="vWA-like"/>
    <property type="match status" value="1"/>
</dbReference>